<dbReference type="PANTHER" id="PTHR43393">
    <property type="entry name" value="CYTOKININ RIBOSIDE 5'-MONOPHOSPHATE PHOSPHORIBOHYDROLASE"/>
    <property type="match status" value="1"/>
</dbReference>
<dbReference type="InterPro" id="IPR052341">
    <property type="entry name" value="LOG_family_nucleotidases"/>
</dbReference>
<dbReference type="Proteomes" id="UP000437736">
    <property type="component" value="Unassembled WGS sequence"/>
</dbReference>
<dbReference type="PANTHER" id="PTHR43393:SF2">
    <property type="entry name" value="CYTOKININ RIBOSIDE 5'-MONOPHOSPHATE PHOSPHORIBOHYDROLASE"/>
    <property type="match status" value="1"/>
</dbReference>
<dbReference type="SUPFAM" id="SSF102405">
    <property type="entry name" value="MCP/YpsA-like"/>
    <property type="match status" value="1"/>
</dbReference>
<dbReference type="InterPro" id="IPR031100">
    <property type="entry name" value="LOG_fam"/>
</dbReference>
<dbReference type="Pfam" id="PF03641">
    <property type="entry name" value="Lysine_decarbox"/>
    <property type="match status" value="1"/>
</dbReference>
<accession>A0ABW9R1A7</accession>
<dbReference type="Gene3D" id="3.40.50.450">
    <property type="match status" value="1"/>
</dbReference>
<evidence type="ECO:0000313" key="1">
    <source>
        <dbReference type="EMBL" id="MST34478.1"/>
    </source>
</evidence>
<comment type="caution">
    <text evidence="1">The sequence shown here is derived from an EMBL/GenBank/DDBJ whole genome shotgun (WGS) entry which is preliminary data.</text>
</comment>
<name>A0ABW9R1A7_9ACTN</name>
<proteinExistence type="predicted"/>
<sequence>MSRPRSGRQRGSGDPDLDERLEDLLDAAGVSANRDQLRDLLVTVVRLASDRSDRLDLKIANAALREMADGFELFAPYRAVRKITMFGSARTAASDPLYAQARDLAALLAAHHWSTVTGAGPGIMAAGLEGAGPDHAFGINIRLPFEQGANEFIASDPKLVSMKYFFTRKLLLIKESYGYAVLPGGFGTLDEAFELLTLLQTGKAEPAPVVLLDVPGGTYWHGWEEFVVQQVAARNLIADHDRRLYRIVDNVDDAAAEILGFYRNFHSLRWVGDTLVIRLERRPTEEEATELTDRFGDIVRGAITVLDRPLAAERRADEFAGLARVALRFDRLSYARLRDLIDALNVLDSAPPPVVLR</sequence>
<evidence type="ECO:0000313" key="2">
    <source>
        <dbReference type="Proteomes" id="UP000437736"/>
    </source>
</evidence>
<reference evidence="1 2" key="1">
    <citation type="submission" date="2019-11" db="EMBL/GenBank/DDBJ databases">
        <title>Acidiferrimicrobium australis gen. nov., sp. nov., an acidophilic and obligately heterotrophic, member of the Actinobacteria that catalyses dissimilatory oxido- reduction of iron isolated from metal-rich acidic water in Chile.</title>
        <authorList>
            <person name="Gonzalez D."/>
            <person name="Huber K."/>
            <person name="Hedrich S."/>
            <person name="Rojas-Villalobos C."/>
            <person name="Quatrini R."/>
            <person name="Dinamarca M.A."/>
            <person name="Schwarz A."/>
            <person name="Canales C."/>
            <person name="Nancucheo I."/>
        </authorList>
    </citation>
    <scope>NUCLEOTIDE SEQUENCE [LARGE SCALE GENOMIC DNA]</scope>
    <source>
        <strain evidence="1 2">USS-CCA1</strain>
    </source>
</reference>
<gene>
    <name evidence="1" type="ORF">GHK86_17340</name>
</gene>
<keyword evidence="2" id="KW-1185">Reference proteome</keyword>
<protein>
    <submittedName>
        <fullName evidence="1">Rossman fold protein, TIGR00730 family</fullName>
    </submittedName>
</protein>
<organism evidence="1 2">
    <name type="scientific">Acidiferrimicrobium australe</name>
    <dbReference type="NCBI Taxonomy" id="2664430"/>
    <lineage>
        <taxon>Bacteria</taxon>
        <taxon>Bacillati</taxon>
        <taxon>Actinomycetota</taxon>
        <taxon>Acidimicrobiia</taxon>
        <taxon>Acidimicrobiales</taxon>
        <taxon>Acidimicrobiaceae</taxon>
        <taxon>Acidiferrimicrobium</taxon>
    </lineage>
</organism>
<dbReference type="EMBL" id="WJHE01001026">
    <property type="protein sequence ID" value="MST34478.1"/>
    <property type="molecule type" value="Genomic_DNA"/>
</dbReference>